<keyword evidence="10" id="KW-1185">Reference proteome</keyword>
<feature type="domain" description="Carbohydrate kinase FGGY N-terminal" evidence="8">
    <location>
        <begin position="1598"/>
        <end position="1698"/>
    </location>
</feature>
<evidence type="ECO:0000256" key="5">
    <source>
        <dbReference type="ARBA" id="ARBA00023306"/>
    </source>
</evidence>
<feature type="region of interest" description="Disordered" evidence="7">
    <location>
        <begin position="1291"/>
        <end position="1536"/>
    </location>
</feature>
<gene>
    <name evidence="9" type="ORF">QR680_012347</name>
</gene>
<evidence type="ECO:0000256" key="6">
    <source>
        <dbReference type="SAM" id="Coils"/>
    </source>
</evidence>
<dbReference type="GO" id="GO:0007064">
    <property type="term" value="P:mitotic sister chromatid cohesion"/>
    <property type="evidence" value="ECO:0007669"/>
    <property type="project" value="InterPro"/>
</dbReference>
<reference evidence="9" key="1">
    <citation type="submission" date="2023-06" db="EMBL/GenBank/DDBJ databases">
        <title>Genomic analysis of the entomopathogenic nematode Steinernema hermaphroditum.</title>
        <authorList>
            <person name="Schwarz E.M."/>
            <person name="Heppert J.K."/>
            <person name="Baniya A."/>
            <person name="Schwartz H.T."/>
            <person name="Tan C.-H."/>
            <person name="Antoshechkin I."/>
            <person name="Sternberg P.W."/>
            <person name="Goodrich-Blair H."/>
            <person name="Dillman A.R."/>
        </authorList>
    </citation>
    <scope>NUCLEOTIDE SEQUENCE</scope>
    <source>
        <strain evidence="9">PS9179</strain>
        <tissue evidence="9">Whole animal</tissue>
    </source>
</reference>
<feature type="region of interest" description="Disordered" evidence="7">
    <location>
        <begin position="1555"/>
        <end position="1593"/>
    </location>
</feature>
<dbReference type="Proteomes" id="UP001175271">
    <property type="component" value="Unassembled WGS sequence"/>
</dbReference>
<dbReference type="PANTHER" id="PTHR12663:SF0">
    <property type="entry name" value="PRECOCIOUS DISSOCIATION OF SISTERS 5, ISOFORM A"/>
    <property type="match status" value="1"/>
</dbReference>
<feature type="compositionally biased region" description="Basic residues" evidence="7">
    <location>
        <begin position="1463"/>
        <end position="1474"/>
    </location>
</feature>
<keyword evidence="6" id="KW-0175">Coiled coil</keyword>
<dbReference type="Pfam" id="PF00370">
    <property type="entry name" value="FGGY_N"/>
    <property type="match status" value="1"/>
</dbReference>
<keyword evidence="3" id="KW-0498">Mitosis</keyword>
<feature type="coiled-coil region" evidence="6">
    <location>
        <begin position="17"/>
        <end position="48"/>
    </location>
</feature>
<dbReference type="InterPro" id="IPR016024">
    <property type="entry name" value="ARM-type_fold"/>
</dbReference>
<keyword evidence="5" id="KW-0131">Cell cycle</keyword>
<dbReference type="GO" id="GO:0005975">
    <property type="term" value="P:carbohydrate metabolic process"/>
    <property type="evidence" value="ECO:0007669"/>
    <property type="project" value="InterPro"/>
</dbReference>
<dbReference type="GO" id="GO:0006281">
    <property type="term" value="P:DNA repair"/>
    <property type="evidence" value="ECO:0007669"/>
    <property type="project" value="TreeGrafter"/>
</dbReference>
<dbReference type="InterPro" id="IPR043129">
    <property type="entry name" value="ATPase_NBD"/>
</dbReference>
<dbReference type="Gene3D" id="3.30.420.40">
    <property type="match status" value="2"/>
</dbReference>
<comment type="caution">
    <text evidence="9">The sequence shown here is derived from an EMBL/GenBank/DDBJ whole genome shotgun (WGS) entry which is preliminary data.</text>
</comment>
<dbReference type="Pfam" id="PF20168">
    <property type="entry name" value="PDS5"/>
    <property type="match status" value="1"/>
</dbReference>
<dbReference type="GO" id="GO:0051301">
    <property type="term" value="P:cell division"/>
    <property type="evidence" value="ECO:0007669"/>
    <property type="project" value="UniProtKB-KW"/>
</dbReference>
<keyword evidence="2" id="KW-0132">Cell division</keyword>
<accession>A0AA39I1R5</accession>
<dbReference type="GO" id="GO:0016301">
    <property type="term" value="F:kinase activity"/>
    <property type="evidence" value="ECO:0007669"/>
    <property type="project" value="InterPro"/>
</dbReference>
<proteinExistence type="predicted"/>
<evidence type="ECO:0000313" key="10">
    <source>
        <dbReference type="Proteomes" id="UP001175271"/>
    </source>
</evidence>
<dbReference type="PANTHER" id="PTHR12663">
    <property type="entry name" value="ANDROGEN INDUCED INHIBITOR OF PROLIFERATION AS3 / PDS5-RELATED"/>
    <property type="match status" value="1"/>
</dbReference>
<sequence length="2025" mass="228023">MASSPDCHFAESLQRWAKSSDDALERYMKNLKDANDAARKEFTEASVRHDRMTRTNRSVIGAKVEQQSPEKTKIPKAASWKWTHGGIPGQGAIRYVAIPFMCTPEMFAQYQSGQFIPYPSAHFMPYQNGHFIPNLFMNSEYAYYPGKCKPIVDDLPPAEELRRIQDLATYVREMQEALPQNERGDFCNLFAHVTRTDLLKRSAQKAENAVSLGCCIADLLRVFAPHPPTLEERRMLEVLLFMVSGLKALDLSGHIFDQALYLLENIATLESLKLGLQLPGFQDILRKMIITSLNVFNARDDVVLGKPPNVDIDAKHVQRLLLGLVQSLIASADHISNEVLDALFFFIIEPQKSQSRVSYRMAAEIIKQSCTTIEPWCVPFLSQAILTQEMPECKMTGAKRLDSIVYSLYEIVPETILTILPQMEGALTAANPEHRLNATKLLGDIFKLRDVNAADRVPQLWSVYIERSKDVNMEVRKQCIEQLPSIYLEHQSVRGEISTALGRRSDDDIEEVRLVAVRSIFEILRNRMDLATDVMLRQVRNHVHPREKKQSVRHECLMELSKIYSSMHTSGKSTASELATIADTMGGVFRFVSISMKEDRIALEKAFVLNIVSFKAPVETRVSMLLDLFVNIQDETPLKVLTTLLTMQGRRLRVIRSMWEAVRAANERNESMSADEKDAETYKKETEAMIHQLADTELEPHVIVNGLHKFAAYIEKEPRVFNALKEMLKGDYQCEQVEKHMLDIRRLLGAPETGMDEAERRQVRSFLERSVPLQVDNKIAVELSQRVQRLIRKTSCGNNEALAKMKPYLAAWKMIAEFFPQCFLHDEVALVTSDLLENDSSIVMEHALSIIISASRVRNCQQYLLKVFPDYVIERIEFIAKRGPPKAAKYAARCLCRILGRDRTSAVFSGMIEELVSHVDAKDGLCETALQTLAIILHAFPKEHAVQMRAMISEKLFNFVIRADTFSEERSPKREDESEAIPVKKPKEIRPQIMAFKFLYRYHRSLQTHKDSTVKKSIALWVQTINKKAANLSEQISEDNAYILMFYAANYLLKMSQYPVYKTLIATPEVLCCLSPIVYGFPPALRTLFLHRFQPLMNKNLLPVEFMALYMLAPLVKNDHEYVQAMTSSLHASLLNRWRLQSKSKSYGPEKASEYAVAFTISAFAFLSEWENPEDINLLKKYKKCLWMLLGAMNERRDSCCNLVLVRTILETLKMSESAWFPEEFSEEQRSDTNKKIWILADTALSLLYNRAKMTAAGNYRDINLSAQFFTYASSLKKTARKSFAPKEILDDDTESVTSTSTATRAHRDAEHASRSVSPAVNGTKGTRSKWLGHLVSDDAEESDTSKDISKQNGSLRRSRRGKNASMADSEPGPSTSKPAAIRQVKQEKDDSVGRAQRRTPVSPELLETPVIKRTRRPKVDRKELEAPAPAKPTRGRGRRRQKEEDASEEEEKPEEMAEKPKRGSRRGVATRKKEKSESPAEEADSDKAEEDEEIKSPTEDEEAQVRSSGRVRKKREIFDCSPIVSPTKQKPMTKMRRVDLESRFAAISPIVGTLASTSGPVSSTPNIPARRGRPKSKPKSVELPSRPSRNKKKMSFVGIDIGTTSLKLSVVDGDRKVLHSASKVHSAERPVEGHPERHEQDPRVILAVMDEILEEVDWSRVRKVCVSGQMHGVVLWDEETLEPATNLVTWMDARCDDSFLETLPTWRHSRMATGFGCATIVWLRRNGAIPEGRRIRAGTIMDFAVAKKTGRANVSMSLLNAYGFGLCEGHTWILEDPCLSEIVSPDTVVGKWLGTEADVLVASADLQTTLLPYCIEGVAVLNLGTSSQLCFSVPRLEAVSNATSGITVVPFFDGRWLLVAASLNGGNVVEHVAKTIVSWGAQLSRDASGDRRVDFDFVDAVLRDEEPTVPSCVSVASRFFGERHDSSSGATIYNWTETTTLRQFMKSVAVGVIDNIASMLSEKILLDYGIDTLRLTGKASFGVFRAAIERNFPRLHIEVPAEDVSAAYGAALQASTLKGWHVTL</sequence>
<protein>
    <recommendedName>
        <fullName evidence="8">Carbohydrate kinase FGGY N-terminal domain-containing protein</fullName>
    </recommendedName>
</protein>
<evidence type="ECO:0000256" key="3">
    <source>
        <dbReference type="ARBA" id="ARBA00022776"/>
    </source>
</evidence>
<evidence type="ECO:0000256" key="4">
    <source>
        <dbReference type="ARBA" id="ARBA00023242"/>
    </source>
</evidence>
<evidence type="ECO:0000313" key="9">
    <source>
        <dbReference type="EMBL" id="KAK0416211.1"/>
    </source>
</evidence>
<evidence type="ECO:0000256" key="7">
    <source>
        <dbReference type="SAM" id="MobiDB-lite"/>
    </source>
</evidence>
<dbReference type="GO" id="GO:0000785">
    <property type="term" value="C:chromatin"/>
    <property type="evidence" value="ECO:0007669"/>
    <property type="project" value="TreeGrafter"/>
</dbReference>
<dbReference type="GO" id="GO:0005634">
    <property type="term" value="C:nucleus"/>
    <property type="evidence" value="ECO:0007669"/>
    <property type="project" value="UniProtKB-SubCell"/>
</dbReference>
<name>A0AA39I1R5_9BILA</name>
<feature type="compositionally biased region" description="Polar residues" evidence="7">
    <location>
        <begin position="1315"/>
        <end position="1326"/>
    </location>
</feature>
<keyword evidence="4" id="KW-0539">Nucleus</keyword>
<dbReference type="SUPFAM" id="SSF53067">
    <property type="entry name" value="Actin-like ATPase domain"/>
    <property type="match status" value="2"/>
</dbReference>
<comment type="subcellular location">
    <subcellularLocation>
        <location evidence="1">Nucleus</location>
    </subcellularLocation>
</comment>
<dbReference type="InterPro" id="IPR011989">
    <property type="entry name" value="ARM-like"/>
</dbReference>
<dbReference type="CDD" id="cd07777">
    <property type="entry name" value="ASKHA_NBD_FGGY_SHK"/>
    <property type="match status" value="1"/>
</dbReference>
<dbReference type="Gene3D" id="1.25.10.10">
    <property type="entry name" value="Leucine-rich Repeat Variant"/>
    <property type="match status" value="1"/>
</dbReference>
<dbReference type="InterPro" id="IPR039776">
    <property type="entry name" value="Pds5"/>
</dbReference>
<dbReference type="SUPFAM" id="SSF48371">
    <property type="entry name" value="ARM repeat"/>
    <property type="match status" value="1"/>
</dbReference>
<dbReference type="InterPro" id="IPR018484">
    <property type="entry name" value="FGGY_N"/>
</dbReference>
<evidence type="ECO:0000256" key="2">
    <source>
        <dbReference type="ARBA" id="ARBA00022618"/>
    </source>
</evidence>
<feature type="compositionally biased region" description="Polar residues" evidence="7">
    <location>
        <begin position="1555"/>
        <end position="1567"/>
    </location>
</feature>
<organism evidence="9 10">
    <name type="scientific">Steinernema hermaphroditum</name>
    <dbReference type="NCBI Taxonomy" id="289476"/>
    <lineage>
        <taxon>Eukaryota</taxon>
        <taxon>Metazoa</taxon>
        <taxon>Ecdysozoa</taxon>
        <taxon>Nematoda</taxon>
        <taxon>Chromadorea</taxon>
        <taxon>Rhabditida</taxon>
        <taxon>Tylenchina</taxon>
        <taxon>Panagrolaimomorpha</taxon>
        <taxon>Strongyloidoidea</taxon>
        <taxon>Steinernematidae</taxon>
        <taxon>Steinernema</taxon>
    </lineage>
</organism>
<feature type="compositionally biased region" description="Acidic residues" evidence="7">
    <location>
        <begin position="1480"/>
        <end position="1494"/>
    </location>
</feature>
<evidence type="ECO:0000259" key="8">
    <source>
        <dbReference type="Pfam" id="PF00370"/>
    </source>
</evidence>
<dbReference type="EMBL" id="JAUCMV010000002">
    <property type="protein sequence ID" value="KAK0416211.1"/>
    <property type="molecule type" value="Genomic_DNA"/>
</dbReference>
<evidence type="ECO:0000256" key="1">
    <source>
        <dbReference type="ARBA" id="ARBA00004123"/>
    </source>
</evidence>